<keyword evidence="1" id="KW-0560">Oxidoreductase</keyword>
<feature type="domain" description="Flavin reductase like" evidence="2">
    <location>
        <begin position="21"/>
        <end position="167"/>
    </location>
</feature>
<reference evidence="3 4" key="1">
    <citation type="submission" date="2020-06" db="EMBL/GenBank/DDBJ databases">
        <title>Actinomadura xiongansis sp. nov., isolated from soil of Baiyangdian.</title>
        <authorList>
            <person name="Zhang X."/>
        </authorList>
    </citation>
    <scope>NUCLEOTIDE SEQUENCE [LARGE SCALE GENOMIC DNA]</scope>
    <source>
        <strain evidence="3 4">HBUM206468</strain>
    </source>
</reference>
<dbReference type="EMBL" id="JABVEC010000018">
    <property type="protein sequence ID" value="MBC6468362.1"/>
    <property type="molecule type" value="Genomic_DNA"/>
</dbReference>
<dbReference type="InterPro" id="IPR002563">
    <property type="entry name" value="Flavin_Rdtase-like_dom"/>
</dbReference>
<organism evidence="3 4">
    <name type="scientific">Actinomadura alba</name>
    <dbReference type="NCBI Taxonomy" id="406431"/>
    <lineage>
        <taxon>Bacteria</taxon>
        <taxon>Bacillati</taxon>
        <taxon>Actinomycetota</taxon>
        <taxon>Actinomycetes</taxon>
        <taxon>Streptosporangiales</taxon>
        <taxon>Thermomonosporaceae</taxon>
        <taxon>Actinomadura</taxon>
    </lineage>
</organism>
<dbReference type="PANTHER" id="PTHR30466">
    <property type="entry name" value="FLAVIN REDUCTASE"/>
    <property type="match status" value="1"/>
</dbReference>
<name>A0ABR7LU35_9ACTN</name>
<dbReference type="Pfam" id="PF01613">
    <property type="entry name" value="Flavin_Reduct"/>
    <property type="match status" value="1"/>
</dbReference>
<comment type="caution">
    <text evidence="3">The sequence shown here is derived from an EMBL/GenBank/DDBJ whole genome shotgun (WGS) entry which is preliminary data.</text>
</comment>
<evidence type="ECO:0000313" key="3">
    <source>
        <dbReference type="EMBL" id="MBC6468362.1"/>
    </source>
</evidence>
<dbReference type="InterPro" id="IPR050268">
    <property type="entry name" value="NADH-dep_flavin_reductase"/>
</dbReference>
<dbReference type="Gene3D" id="2.30.110.10">
    <property type="entry name" value="Electron Transport, Fmn-binding Protein, Chain A"/>
    <property type="match status" value="1"/>
</dbReference>
<proteinExistence type="predicted"/>
<dbReference type="PANTHER" id="PTHR30466:SF1">
    <property type="entry name" value="FMN REDUCTASE (NADH) RUTF"/>
    <property type="match status" value="1"/>
</dbReference>
<evidence type="ECO:0000313" key="4">
    <source>
        <dbReference type="Proteomes" id="UP000805614"/>
    </source>
</evidence>
<dbReference type="InterPro" id="IPR012349">
    <property type="entry name" value="Split_barrel_FMN-bd"/>
</dbReference>
<evidence type="ECO:0000256" key="1">
    <source>
        <dbReference type="ARBA" id="ARBA00023002"/>
    </source>
</evidence>
<dbReference type="Proteomes" id="UP000805614">
    <property type="component" value="Unassembled WGS sequence"/>
</dbReference>
<gene>
    <name evidence="3" type="ORF">HKK74_23105</name>
</gene>
<dbReference type="SUPFAM" id="SSF50475">
    <property type="entry name" value="FMN-binding split barrel"/>
    <property type="match status" value="1"/>
</dbReference>
<accession>A0ABR7LU35</accession>
<sequence length="180" mass="19850">MRSPETRTMDPAEARLLRSALGRFATGIAVVTAMSPEGTPVGMTVNSFTSVSLDPPLVLFCVGHRSCLYPTFASAHAFGVSILRENQTAVSWRFARPGFDRFAEGEPRPGRTGVPLLRHALAAFECDEPQRIPAGDHDVIIGRVAALEFDPDDQTQPLVFYAGGYRSLNTELEWWTAWRE</sequence>
<dbReference type="RefSeq" id="WP_187245369.1">
    <property type="nucleotide sequence ID" value="NZ_BAAAOK010000015.1"/>
</dbReference>
<protein>
    <submittedName>
        <fullName evidence="3">Flavin reductase family protein</fullName>
    </submittedName>
</protein>
<keyword evidence="4" id="KW-1185">Reference proteome</keyword>
<evidence type="ECO:0000259" key="2">
    <source>
        <dbReference type="SMART" id="SM00903"/>
    </source>
</evidence>
<dbReference type="SMART" id="SM00903">
    <property type="entry name" value="Flavin_Reduct"/>
    <property type="match status" value="1"/>
</dbReference>